<feature type="compositionally biased region" description="Basic and acidic residues" evidence="5">
    <location>
        <begin position="205"/>
        <end position="220"/>
    </location>
</feature>
<dbReference type="InterPro" id="IPR016131">
    <property type="entry name" value="Haemerythrin_Fe_BS"/>
</dbReference>
<feature type="non-terminal residue" evidence="7">
    <location>
        <position position="226"/>
    </location>
</feature>
<dbReference type="PANTHER" id="PTHR37164">
    <property type="entry name" value="BACTERIOHEMERYTHRIN"/>
    <property type="match status" value="1"/>
</dbReference>
<evidence type="ECO:0000313" key="7">
    <source>
        <dbReference type="EMBL" id="MBZ7986831.1"/>
    </source>
</evidence>
<feature type="region of interest" description="Disordered" evidence="5">
    <location>
        <begin position="205"/>
        <end position="226"/>
    </location>
</feature>
<evidence type="ECO:0000256" key="5">
    <source>
        <dbReference type="SAM" id="MobiDB-lite"/>
    </source>
</evidence>
<protein>
    <recommendedName>
        <fullName evidence="6">Hemerythrin-like domain-containing protein</fullName>
    </recommendedName>
</protein>
<keyword evidence="3" id="KW-0479">Metal-binding</keyword>
<dbReference type="Pfam" id="PF01814">
    <property type="entry name" value="Hemerythrin"/>
    <property type="match status" value="1"/>
</dbReference>
<keyword evidence="2" id="KW-0813">Transport</keyword>
<dbReference type="PANTHER" id="PTHR37164:SF1">
    <property type="entry name" value="BACTERIOHEMERYTHRIN"/>
    <property type="match status" value="1"/>
</dbReference>
<keyword evidence="2" id="KW-0561">Oxygen transport</keyword>
<evidence type="ECO:0000256" key="1">
    <source>
        <dbReference type="ARBA" id="ARBA00010587"/>
    </source>
</evidence>
<dbReference type="InterPro" id="IPR050669">
    <property type="entry name" value="Hemerythrin"/>
</dbReference>
<dbReference type="InterPro" id="IPR035938">
    <property type="entry name" value="Hemerythrin-like_sf"/>
</dbReference>
<reference evidence="7 8" key="1">
    <citation type="submission" date="2020-07" db="EMBL/GenBank/DDBJ databases">
        <title>Transfer of Campylobacter canadensis to the novel genus Avispirillum gen. nov., that also includes two novel species recovered from migratory waterfowl: Avispirillum anseris sp. nov. and Avispirillum brantae sp. nov.</title>
        <authorList>
            <person name="Miller W.G."/>
            <person name="Chapman M.H."/>
            <person name="Yee E."/>
            <person name="Inglis G.D."/>
        </authorList>
    </citation>
    <scope>NUCLEOTIDE SEQUENCE [LARGE SCALE GENOMIC DNA]</scope>
    <source>
        <strain evidence="7 8">L283</strain>
    </source>
</reference>
<evidence type="ECO:0000313" key="8">
    <source>
        <dbReference type="Proteomes" id="UP000786183"/>
    </source>
</evidence>
<dbReference type="Proteomes" id="UP000786183">
    <property type="component" value="Unassembled WGS sequence"/>
</dbReference>
<organism evidence="7 8">
    <name type="scientific">Campylobacter canadensis</name>
    <dbReference type="NCBI Taxonomy" id="449520"/>
    <lineage>
        <taxon>Bacteria</taxon>
        <taxon>Pseudomonadati</taxon>
        <taxon>Campylobacterota</taxon>
        <taxon>Epsilonproteobacteria</taxon>
        <taxon>Campylobacterales</taxon>
        <taxon>Campylobacteraceae</taxon>
        <taxon>Campylobacter</taxon>
    </lineage>
</organism>
<proteinExistence type="inferred from homology"/>
<comment type="similarity">
    <text evidence="1">Belongs to the hemerythrin family.</text>
</comment>
<dbReference type="RefSeq" id="WP_224325148.1">
    <property type="nucleotide sequence ID" value="NZ_JACGBB010000002.1"/>
</dbReference>
<dbReference type="InterPro" id="IPR012827">
    <property type="entry name" value="Hemerythrin_metal-bd"/>
</dbReference>
<dbReference type="EMBL" id="JACGBB010000002">
    <property type="protein sequence ID" value="MBZ7986831.1"/>
    <property type="molecule type" value="Genomic_DNA"/>
</dbReference>
<name>A0ABS7WPZ0_9BACT</name>
<evidence type="ECO:0000256" key="4">
    <source>
        <dbReference type="ARBA" id="ARBA00023004"/>
    </source>
</evidence>
<keyword evidence="8" id="KW-1185">Reference proteome</keyword>
<gene>
    <name evidence="7" type="ORF">AVCANL283_01695</name>
</gene>
<dbReference type="PROSITE" id="PS00550">
    <property type="entry name" value="HEMERYTHRINS"/>
    <property type="match status" value="1"/>
</dbReference>
<sequence>MNDSLNKKIQEAVWSSDLDIGLEEVDSEHRIFMDLIKKAYISINNSYVEFDKNFKEIIQHLLIHFRNEEAFMKAQGIYSKYIEEHQVIHSDFIIQIQNLQRNFIKVNSDSEVNYQVAFAINAIDFIKEWLIFHIVGQDSDIAKQIELIQDKHMSAEEAYKTMQESKNKNVSILIKTINSLLKILEIRNSKLNEIEQDVENRLKKSQEENERIISDNKMKSLTDQLT</sequence>
<dbReference type="CDD" id="cd12107">
    <property type="entry name" value="Hemerythrin"/>
    <property type="match status" value="1"/>
</dbReference>
<dbReference type="SUPFAM" id="SSF47188">
    <property type="entry name" value="Hemerythrin-like"/>
    <property type="match status" value="1"/>
</dbReference>
<evidence type="ECO:0000256" key="2">
    <source>
        <dbReference type="ARBA" id="ARBA00022621"/>
    </source>
</evidence>
<dbReference type="InterPro" id="IPR012312">
    <property type="entry name" value="Hemerythrin-like"/>
</dbReference>
<dbReference type="NCBIfam" id="TIGR02481">
    <property type="entry name" value="hemeryth_dom"/>
    <property type="match status" value="1"/>
</dbReference>
<keyword evidence="4" id="KW-0408">Iron</keyword>
<evidence type="ECO:0000259" key="6">
    <source>
        <dbReference type="Pfam" id="PF01814"/>
    </source>
</evidence>
<comment type="caution">
    <text evidence="7">The sequence shown here is derived from an EMBL/GenBank/DDBJ whole genome shotgun (WGS) entry which is preliminary data.</text>
</comment>
<dbReference type="Gene3D" id="1.20.120.50">
    <property type="entry name" value="Hemerythrin-like"/>
    <property type="match status" value="1"/>
</dbReference>
<evidence type="ECO:0000256" key="3">
    <source>
        <dbReference type="ARBA" id="ARBA00022723"/>
    </source>
</evidence>
<accession>A0ABS7WPZ0</accession>
<feature type="domain" description="Hemerythrin-like" evidence="6">
    <location>
        <begin position="21"/>
        <end position="142"/>
    </location>
</feature>